<feature type="compositionally biased region" description="Pro residues" evidence="1">
    <location>
        <begin position="8"/>
        <end position="27"/>
    </location>
</feature>
<reference evidence="2" key="1">
    <citation type="submission" date="2023-07" db="EMBL/GenBank/DDBJ databases">
        <authorList>
            <consortium name="AG Swart"/>
            <person name="Singh M."/>
            <person name="Singh A."/>
            <person name="Seah K."/>
            <person name="Emmerich C."/>
        </authorList>
    </citation>
    <scope>NUCLEOTIDE SEQUENCE</scope>
    <source>
        <strain evidence="2">DP1</strain>
    </source>
</reference>
<sequence length="414" mass="48081">MSHLSPVPHSPSPDPTQPYPTQNPPKSQPKNPKHHNTYMRDLKNRYKQIYAKLCFDSAVRVRLANRSAKRFRPMKGLDSQKGKGKEKGTRGIEIDKDIKQSQTQINLKVSDDVVLEENITPNMFNVEPTKKKTSQRRPKSSYKPVKRVKHFANDGNLKDSAKVYSQIHENFQNERRLYSKSRADKIVKDYNLRSNQNITELRSKPSNRSQITGSAKPKRPFTAKTRVGRNKRRSQIIEDIKSYKPVLKGGRSSSKKYFRSDHVVSTYIPNPKKQKKIAKRLLKARQYKHYSSDVLTDHLGCVKSKVTKKTSSQKSLSPQKSYQRRRKNIMKRLSEDSQCNFWPTQMKVPEMYKSFYWSPDYSYCGFATDGNIRKTAQKWHKAPNLSFNKRLKDSKNMKAIKNISCIPVIAEELK</sequence>
<feature type="compositionally biased region" description="Basic residues" evidence="1">
    <location>
        <begin position="216"/>
        <end position="230"/>
    </location>
</feature>
<feature type="region of interest" description="Disordered" evidence="1">
    <location>
        <begin position="203"/>
        <end position="230"/>
    </location>
</feature>
<protein>
    <submittedName>
        <fullName evidence="2">Uncharacterized protein</fullName>
    </submittedName>
</protein>
<dbReference type="AlphaFoldDB" id="A0AAD1XDS1"/>
<comment type="caution">
    <text evidence="2">The sequence shown here is derived from an EMBL/GenBank/DDBJ whole genome shotgun (WGS) entry which is preliminary data.</text>
</comment>
<feature type="compositionally biased region" description="Polar residues" evidence="1">
    <location>
        <begin position="203"/>
        <end position="213"/>
    </location>
</feature>
<keyword evidence="3" id="KW-1185">Reference proteome</keyword>
<proteinExistence type="predicted"/>
<gene>
    <name evidence="2" type="ORF">ECRASSUSDP1_LOCUS8599</name>
</gene>
<feature type="region of interest" description="Disordered" evidence="1">
    <location>
        <begin position="1"/>
        <end position="37"/>
    </location>
</feature>
<evidence type="ECO:0000313" key="3">
    <source>
        <dbReference type="Proteomes" id="UP001295684"/>
    </source>
</evidence>
<dbReference type="Proteomes" id="UP001295684">
    <property type="component" value="Unassembled WGS sequence"/>
</dbReference>
<organism evidence="2 3">
    <name type="scientific">Euplotes crassus</name>
    <dbReference type="NCBI Taxonomy" id="5936"/>
    <lineage>
        <taxon>Eukaryota</taxon>
        <taxon>Sar</taxon>
        <taxon>Alveolata</taxon>
        <taxon>Ciliophora</taxon>
        <taxon>Intramacronucleata</taxon>
        <taxon>Spirotrichea</taxon>
        <taxon>Hypotrichia</taxon>
        <taxon>Euplotida</taxon>
        <taxon>Euplotidae</taxon>
        <taxon>Moneuplotes</taxon>
    </lineage>
</organism>
<name>A0AAD1XDS1_EUPCR</name>
<accession>A0AAD1XDS1</accession>
<evidence type="ECO:0000256" key="1">
    <source>
        <dbReference type="SAM" id="MobiDB-lite"/>
    </source>
</evidence>
<dbReference type="EMBL" id="CAMPGE010008417">
    <property type="protein sequence ID" value="CAI2367317.1"/>
    <property type="molecule type" value="Genomic_DNA"/>
</dbReference>
<evidence type="ECO:0000313" key="2">
    <source>
        <dbReference type="EMBL" id="CAI2367317.1"/>
    </source>
</evidence>